<dbReference type="OrthoDB" id="851990at2"/>
<dbReference type="EMBL" id="SLUP01000007">
    <property type="protein sequence ID" value="TCL64322.1"/>
    <property type="molecule type" value="Genomic_DNA"/>
</dbReference>
<dbReference type="InterPro" id="IPR038668">
    <property type="entry name" value="Lipid-bd_sf"/>
</dbReference>
<dbReference type="Gene3D" id="2.40.128.220">
    <property type="match status" value="1"/>
</dbReference>
<dbReference type="InterPro" id="IPR024404">
    <property type="entry name" value="Lipid-bd_put"/>
</dbReference>
<dbReference type="RefSeq" id="WP_132218408.1">
    <property type="nucleotide sequence ID" value="NZ_OX156936.1"/>
</dbReference>
<dbReference type="AlphaFoldDB" id="A0A4R1RFG7"/>
<organism evidence="1 2">
    <name type="scientific">Mariniflexile fucanivorans</name>
    <dbReference type="NCBI Taxonomy" id="264023"/>
    <lineage>
        <taxon>Bacteria</taxon>
        <taxon>Pseudomonadati</taxon>
        <taxon>Bacteroidota</taxon>
        <taxon>Flavobacteriia</taxon>
        <taxon>Flavobacteriales</taxon>
        <taxon>Flavobacteriaceae</taxon>
        <taxon>Mariniflexile</taxon>
    </lineage>
</organism>
<reference evidence="1 2" key="1">
    <citation type="submission" date="2019-03" db="EMBL/GenBank/DDBJ databases">
        <title>Genomic Encyclopedia of Type Strains, Phase IV (KMG-IV): sequencing the most valuable type-strain genomes for metagenomic binning, comparative biology and taxonomic classification.</title>
        <authorList>
            <person name="Goeker M."/>
        </authorList>
    </citation>
    <scope>NUCLEOTIDE SEQUENCE [LARGE SCALE GENOMIC DNA]</scope>
    <source>
        <strain evidence="1 2">DSM 18792</strain>
    </source>
</reference>
<name>A0A4R1RFG7_9FLAO</name>
<keyword evidence="2" id="KW-1185">Reference proteome</keyword>
<accession>A0A4R1RFG7</accession>
<dbReference type="GO" id="GO:0016787">
    <property type="term" value="F:hydrolase activity"/>
    <property type="evidence" value="ECO:0007669"/>
    <property type="project" value="UniProtKB-KW"/>
</dbReference>
<proteinExistence type="predicted"/>
<dbReference type="PROSITE" id="PS51257">
    <property type="entry name" value="PROKAR_LIPOPROTEIN"/>
    <property type="match status" value="1"/>
</dbReference>
<evidence type="ECO:0000313" key="1">
    <source>
        <dbReference type="EMBL" id="TCL64322.1"/>
    </source>
</evidence>
<protein>
    <submittedName>
        <fullName evidence="1">Lipid-binding putative hydrolase</fullName>
    </submittedName>
</protein>
<comment type="caution">
    <text evidence="1">The sequence shown here is derived from an EMBL/GenBank/DDBJ whole genome shotgun (WGS) entry which is preliminary data.</text>
</comment>
<keyword evidence="1" id="KW-0378">Hydrolase</keyword>
<evidence type="ECO:0000313" key="2">
    <source>
        <dbReference type="Proteomes" id="UP000295455"/>
    </source>
</evidence>
<dbReference type="Pfam" id="PF12888">
    <property type="entry name" value="Lipid_bd"/>
    <property type="match status" value="1"/>
</dbReference>
<gene>
    <name evidence="1" type="ORF">EV196_10728</name>
</gene>
<dbReference type="Proteomes" id="UP000295455">
    <property type="component" value="Unassembled WGS sequence"/>
</dbReference>
<sequence length="164" mass="17903">MKNIYRYSLILLLTLGVSCTNEEGYADLTVDKSAVSEMSGDWHVETFVDGDLAIGYQVITVSNTPEDDGTAIQINDHGNIWEFNAAVPADISSLTFAGSNLESIVDDYEITVSVTNGSITKNGTTSTSGRTVDKISFDIEFSDDPGTIYHIEGYKRTGFLEDEH</sequence>